<name>U5CXK5_AMBTC</name>
<organism evidence="1 2">
    <name type="scientific">Amborella trichopoda</name>
    <dbReference type="NCBI Taxonomy" id="13333"/>
    <lineage>
        <taxon>Eukaryota</taxon>
        <taxon>Viridiplantae</taxon>
        <taxon>Streptophyta</taxon>
        <taxon>Embryophyta</taxon>
        <taxon>Tracheophyta</taxon>
        <taxon>Spermatophyta</taxon>
        <taxon>Magnoliopsida</taxon>
        <taxon>Amborellales</taxon>
        <taxon>Amborellaceae</taxon>
        <taxon>Amborella</taxon>
    </lineage>
</organism>
<dbReference type="Proteomes" id="UP000017836">
    <property type="component" value="Unassembled WGS sequence"/>
</dbReference>
<dbReference type="AlphaFoldDB" id="U5CXK5"/>
<dbReference type="Gramene" id="ERN18041">
    <property type="protein sequence ID" value="ERN18041"/>
    <property type="gene ID" value="AMTR_s00046p00193250"/>
</dbReference>
<evidence type="ECO:0000313" key="2">
    <source>
        <dbReference type="Proteomes" id="UP000017836"/>
    </source>
</evidence>
<dbReference type="EMBL" id="KI392290">
    <property type="protein sequence ID" value="ERN18041.1"/>
    <property type="molecule type" value="Genomic_DNA"/>
</dbReference>
<dbReference type="HOGENOM" id="CLU_2761155_0_0_1"/>
<keyword evidence="2" id="KW-1185">Reference proteome</keyword>
<evidence type="ECO:0000313" key="1">
    <source>
        <dbReference type="EMBL" id="ERN18041.1"/>
    </source>
</evidence>
<sequence length="79" mass="8922">MAIRSNSKLHELSGSKLTFIEDTLAQHHGLIVDYAHMQTAIISQKTNLKTRRTTCIAELKAMREKMVKICAHIMSKGQN</sequence>
<reference evidence="2" key="1">
    <citation type="journal article" date="2013" name="Science">
        <title>The Amborella genome and the evolution of flowering plants.</title>
        <authorList>
            <consortium name="Amborella Genome Project"/>
        </authorList>
    </citation>
    <scope>NUCLEOTIDE SEQUENCE [LARGE SCALE GENOMIC DNA]</scope>
</reference>
<proteinExistence type="predicted"/>
<accession>U5CXK5</accession>
<protein>
    <submittedName>
        <fullName evidence="1">Uncharacterized protein</fullName>
    </submittedName>
</protein>
<gene>
    <name evidence="1" type="ORF">AMTR_s00046p00193250</name>
</gene>